<comment type="caution">
    <text evidence="3">The sequence shown here is derived from an EMBL/GenBank/DDBJ whole genome shotgun (WGS) entry which is preliminary data.</text>
</comment>
<dbReference type="InterPro" id="IPR052701">
    <property type="entry name" value="GAG_Ulvan_Degrading_Sulfatases"/>
</dbReference>
<gene>
    <name evidence="3" type="ORF">JIN87_06360</name>
</gene>
<dbReference type="CDD" id="cd16143">
    <property type="entry name" value="ARS_like"/>
    <property type="match status" value="1"/>
</dbReference>
<evidence type="ECO:0000313" key="4">
    <source>
        <dbReference type="Proteomes" id="UP000617628"/>
    </source>
</evidence>
<feature type="domain" description="Sulfatase N-terminal" evidence="2">
    <location>
        <begin position="30"/>
        <end position="375"/>
    </location>
</feature>
<dbReference type="PANTHER" id="PTHR43751">
    <property type="entry name" value="SULFATASE"/>
    <property type="match status" value="1"/>
</dbReference>
<keyword evidence="4" id="KW-1185">Reference proteome</keyword>
<dbReference type="InterPro" id="IPR017850">
    <property type="entry name" value="Alkaline_phosphatase_core_sf"/>
</dbReference>
<keyword evidence="3" id="KW-0378">Hydrolase</keyword>
<dbReference type="GO" id="GO:0016787">
    <property type="term" value="F:hydrolase activity"/>
    <property type="evidence" value="ECO:0007669"/>
    <property type="project" value="UniProtKB-KW"/>
</dbReference>
<dbReference type="EMBL" id="JAENIL010000009">
    <property type="protein sequence ID" value="MBK1876485.1"/>
    <property type="molecule type" value="Genomic_DNA"/>
</dbReference>
<dbReference type="Proteomes" id="UP000617628">
    <property type="component" value="Unassembled WGS sequence"/>
</dbReference>
<dbReference type="PANTHER" id="PTHR43751:SF6">
    <property type="entry name" value="N-ACETYLGALACTOSAMINE-6-O-SULFATASE"/>
    <property type="match status" value="1"/>
</dbReference>
<dbReference type="RefSeq" id="WP_200354702.1">
    <property type="nucleotide sequence ID" value="NZ_JAENIL010000009.1"/>
</dbReference>
<dbReference type="Pfam" id="PF00884">
    <property type="entry name" value="Sulfatase"/>
    <property type="match status" value="1"/>
</dbReference>
<evidence type="ECO:0000313" key="3">
    <source>
        <dbReference type="EMBL" id="MBK1876485.1"/>
    </source>
</evidence>
<feature type="chain" id="PRO_5037542553" evidence="1">
    <location>
        <begin position="27"/>
        <end position="476"/>
    </location>
</feature>
<accession>A0A934VQ38</accession>
<reference evidence="3" key="1">
    <citation type="submission" date="2021-01" db="EMBL/GenBank/DDBJ databases">
        <title>Modified the classification status of verrucomicrobia.</title>
        <authorList>
            <person name="Feng X."/>
        </authorList>
    </citation>
    <scope>NUCLEOTIDE SEQUENCE</scope>
    <source>
        <strain evidence="3">KCTC 13126</strain>
    </source>
</reference>
<dbReference type="AlphaFoldDB" id="A0A934VQ38"/>
<dbReference type="Gene3D" id="3.30.1120.10">
    <property type="match status" value="1"/>
</dbReference>
<evidence type="ECO:0000259" key="2">
    <source>
        <dbReference type="Pfam" id="PF00884"/>
    </source>
</evidence>
<sequence length="476" mass="53392">MHNPVRKLSKLFALALLGIIVKSSVANEKPNIVLYLADDFGYGSVGAYGADPAMVRTPNLDELAEEGMRFDNAYTTGSVCSPTRYAMLTSQYSWRTYMKSAVVNPGDPMLLKPGQLTIASWLKERGYQTSHFGKWHLGYGDKKGSTLLDSMHTGPNKVGFDYHFGVPNNMDDLHKVYVENDSIYGLRSDRVSTYGRSYYGKPYIGYDAPQRNEPQVMETTTEKAIEWIDNRDEEKPFFMYFAAVAVHHPIMPSDRMRGTSSIGAYGDFIHDLDYSVGQLMNALKTRGLAENTIFIFSSDNGGDIPTNRPYSPENQAVDLGFKPNGDHRGDKHQVYNGGFRVPMMVRWPGKVQEESVVDGRVSTIDIFPTIADVLGESLNKKKIDGASFGSLLLNPKTDYEREELVLRDVKGRRALVSGNFKYITDKHPESVKKAPEVEEELYDLENDPGETKNLASSMPELTTELRKRLKKISRGD</sequence>
<name>A0A934VQ38_9BACT</name>
<dbReference type="InterPro" id="IPR000917">
    <property type="entry name" value="Sulfatase_N"/>
</dbReference>
<proteinExistence type="predicted"/>
<feature type="signal peptide" evidence="1">
    <location>
        <begin position="1"/>
        <end position="26"/>
    </location>
</feature>
<organism evidence="3 4">
    <name type="scientific">Pelagicoccus mobilis</name>
    <dbReference type="NCBI Taxonomy" id="415221"/>
    <lineage>
        <taxon>Bacteria</taxon>
        <taxon>Pseudomonadati</taxon>
        <taxon>Verrucomicrobiota</taxon>
        <taxon>Opitutia</taxon>
        <taxon>Puniceicoccales</taxon>
        <taxon>Pelagicoccaceae</taxon>
        <taxon>Pelagicoccus</taxon>
    </lineage>
</organism>
<keyword evidence="1" id="KW-0732">Signal</keyword>
<dbReference type="SUPFAM" id="SSF53649">
    <property type="entry name" value="Alkaline phosphatase-like"/>
    <property type="match status" value="1"/>
</dbReference>
<dbReference type="Gene3D" id="3.40.720.10">
    <property type="entry name" value="Alkaline Phosphatase, subunit A"/>
    <property type="match status" value="1"/>
</dbReference>
<evidence type="ECO:0000256" key="1">
    <source>
        <dbReference type="SAM" id="SignalP"/>
    </source>
</evidence>
<protein>
    <submittedName>
        <fullName evidence="3">Sulfatase-like hydrolase/transferase</fullName>
    </submittedName>
</protein>